<feature type="active site" description="Proton acceptor; for dehydratase activity" evidence="8">
    <location>
        <position position="2034"/>
    </location>
</feature>
<dbReference type="Gene3D" id="3.30.70.3290">
    <property type="match status" value="3"/>
</dbReference>
<evidence type="ECO:0000256" key="2">
    <source>
        <dbReference type="ARBA" id="ARBA00022450"/>
    </source>
</evidence>
<feature type="region of interest" description="Disordered" evidence="9">
    <location>
        <begin position="923"/>
        <end position="945"/>
    </location>
</feature>
<feature type="domain" description="Ketosynthase family 3 (KS3)" evidence="11">
    <location>
        <begin position="17"/>
        <end position="435"/>
    </location>
</feature>
<dbReference type="PROSITE" id="PS50075">
    <property type="entry name" value="CARRIER"/>
    <property type="match status" value="3"/>
</dbReference>
<evidence type="ECO:0000259" key="10">
    <source>
        <dbReference type="PROSITE" id="PS50075"/>
    </source>
</evidence>
<evidence type="ECO:0000313" key="13">
    <source>
        <dbReference type="EMBL" id="WTR67898.1"/>
    </source>
</evidence>
<feature type="compositionally biased region" description="Low complexity" evidence="9">
    <location>
        <begin position="443"/>
        <end position="485"/>
    </location>
</feature>
<feature type="domain" description="Carrier" evidence="10">
    <location>
        <begin position="2753"/>
        <end position="2828"/>
    </location>
</feature>
<dbReference type="SMART" id="SM00822">
    <property type="entry name" value="PKS_KR"/>
    <property type="match status" value="2"/>
</dbReference>
<keyword evidence="7" id="KW-0012">Acyltransferase</keyword>
<feature type="domain" description="PKS/mFAS DH" evidence="12">
    <location>
        <begin position="2002"/>
        <end position="2286"/>
    </location>
</feature>
<feature type="active site" description="Proton donor; for dehydratase activity" evidence="8">
    <location>
        <position position="3951"/>
    </location>
</feature>
<dbReference type="Gene3D" id="3.40.50.720">
    <property type="entry name" value="NAD(P)-binding Rossmann-like Domain"/>
    <property type="match status" value="2"/>
</dbReference>
<dbReference type="Pfam" id="PF22953">
    <property type="entry name" value="SpnB_Rossmann"/>
    <property type="match status" value="2"/>
</dbReference>
<dbReference type="Pfam" id="PF14765">
    <property type="entry name" value="PS-DH"/>
    <property type="match status" value="2"/>
</dbReference>
<dbReference type="InterPro" id="IPR006162">
    <property type="entry name" value="Ppantetheine_attach_site"/>
</dbReference>
<dbReference type="SUPFAM" id="SSF55048">
    <property type="entry name" value="Probable ACP-binding domain of malonyl-CoA ACP transacylase"/>
    <property type="match status" value="3"/>
</dbReference>
<dbReference type="Pfam" id="PF00698">
    <property type="entry name" value="Acyl_transf_1"/>
    <property type="match status" value="3"/>
</dbReference>
<feature type="compositionally biased region" description="Pro residues" evidence="9">
    <location>
        <begin position="927"/>
        <end position="937"/>
    </location>
</feature>
<keyword evidence="3" id="KW-0597">Phosphoprotein</keyword>
<feature type="region of interest" description="C-terminal hotdog fold" evidence="8">
    <location>
        <begin position="2145"/>
        <end position="2286"/>
    </location>
</feature>
<evidence type="ECO:0000259" key="11">
    <source>
        <dbReference type="PROSITE" id="PS52004"/>
    </source>
</evidence>
<dbReference type="EMBL" id="CP108188">
    <property type="protein sequence ID" value="WTR67898.1"/>
    <property type="molecule type" value="Genomic_DNA"/>
</dbReference>
<dbReference type="Pfam" id="PF00109">
    <property type="entry name" value="ketoacyl-synt"/>
    <property type="match status" value="3"/>
</dbReference>
<dbReference type="InterPro" id="IPR055123">
    <property type="entry name" value="SpnB-like_Rossmann"/>
</dbReference>
<protein>
    <submittedName>
        <fullName evidence="13">Type I polyketide synthase</fullName>
    </submittedName>
</protein>
<dbReference type="InterPro" id="IPR042104">
    <property type="entry name" value="PKS_dehydratase_sf"/>
</dbReference>
<dbReference type="InterPro" id="IPR016036">
    <property type="entry name" value="Malonyl_transacylase_ACP-bd"/>
</dbReference>
<feature type="region of interest" description="N-terminal hotdog fold" evidence="8">
    <location>
        <begin position="3754"/>
        <end position="3879"/>
    </location>
</feature>
<dbReference type="InterPro" id="IPR013968">
    <property type="entry name" value="PKS_KR"/>
</dbReference>
<dbReference type="InterPro" id="IPR018201">
    <property type="entry name" value="Ketoacyl_synth_AS"/>
</dbReference>
<feature type="active site" description="Proton acceptor; for dehydratase activity" evidence="8">
    <location>
        <position position="3786"/>
    </location>
</feature>
<gene>
    <name evidence="13" type="ORF">OG814_00710</name>
    <name evidence="14" type="ORF">OG814_40620</name>
</gene>
<dbReference type="InterPro" id="IPR050091">
    <property type="entry name" value="PKS_NRPS_Biosynth_Enz"/>
</dbReference>
<feature type="region of interest" description="C-terminal hotdog fold" evidence="8">
    <location>
        <begin position="3890"/>
        <end position="4032"/>
    </location>
</feature>
<dbReference type="InterPro" id="IPR016039">
    <property type="entry name" value="Thiolase-like"/>
</dbReference>
<feature type="domain" description="Carrier" evidence="10">
    <location>
        <begin position="4542"/>
        <end position="4617"/>
    </location>
</feature>
<feature type="compositionally biased region" description="Acidic residues" evidence="9">
    <location>
        <begin position="4674"/>
        <end position="4696"/>
    </location>
</feature>
<dbReference type="Gene3D" id="3.40.366.10">
    <property type="entry name" value="Malonyl-Coenzyme A Acyl Carrier Protein, domain 2"/>
    <property type="match status" value="3"/>
</dbReference>
<dbReference type="InterPro" id="IPR014043">
    <property type="entry name" value="Acyl_transferase_dom"/>
</dbReference>
<feature type="region of interest" description="Disordered" evidence="9">
    <location>
        <begin position="1485"/>
        <end position="1532"/>
    </location>
</feature>
<dbReference type="CDD" id="cd08956">
    <property type="entry name" value="KR_3_FAS_SDR_x"/>
    <property type="match status" value="2"/>
</dbReference>
<evidence type="ECO:0000256" key="5">
    <source>
        <dbReference type="ARBA" id="ARBA00023194"/>
    </source>
</evidence>
<dbReference type="InterPro" id="IPR009081">
    <property type="entry name" value="PP-bd_ACP"/>
</dbReference>
<proteinExistence type="predicted"/>
<feature type="region of interest" description="Disordered" evidence="9">
    <location>
        <begin position="4665"/>
        <end position="4696"/>
    </location>
</feature>
<dbReference type="SMART" id="SM00827">
    <property type="entry name" value="PKS_AT"/>
    <property type="match status" value="3"/>
</dbReference>
<dbReference type="SUPFAM" id="SSF53901">
    <property type="entry name" value="Thiolase-like"/>
    <property type="match status" value="3"/>
</dbReference>
<dbReference type="RefSeq" id="WP_406333083.1">
    <property type="nucleotide sequence ID" value="NZ_CP108188.1"/>
</dbReference>
<dbReference type="InterPro" id="IPR049551">
    <property type="entry name" value="PKS_DH_C"/>
</dbReference>
<feature type="domain" description="PKS/mFAS DH" evidence="12">
    <location>
        <begin position="3754"/>
        <end position="4032"/>
    </location>
</feature>
<dbReference type="InterPro" id="IPR001227">
    <property type="entry name" value="Ac_transferase_dom_sf"/>
</dbReference>
<feature type="active site" description="Proton donor; for dehydratase activity" evidence="8">
    <location>
        <position position="2207"/>
    </location>
</feature>
<dbReference type="PROSITE" id="PS00606">
    <property type="entry name" value="KS3_1"/>
    <property type="match status" value="2"/>
</dbReference>
<dbReference type="PROSITE" id="PS52019">
    <property type="entry name" value="PKS_MFAS_DH"/>
    <property type="match status" value="2"/>
</dbReference>
<dbReference type="PANTHER" id="PTHR43775">
    <property type="entry name" value="FATTY ACID SYNTHASE"/>
    <property type="match status" value="1"/>
</dbReference>
<dbReference type="Pfam" id="PF21089">
    <property type="entry name" value="PKS_DH_N"/>
    <property type="match status" value="2"/>
</dbReference>
<keyword evidence="6" id="KW-0511">Multifunctional enzyme</keyword>
<feature type="domain" description="Carrier" evidence="10">
    <location>
        <begin position="968"/>
        <end position="1043"/>
    </location>
</feature>
<dbReference type="SMART" id="SM01294">
    <property type="entry name" value="PKS_PP_betabranch"/>
    <property type="match status" value="2"/>
</dbReference>
<dbReference type="InterPro" id="IPR014031">
    <property type="entry name" value="Ketoacyl_synth_C"/>
</dbReference>
<name>A0ABZ1L628_9ACTN</name>
<dbReference type="Pfam" id="PF02801">
    <property type="entry name" value="Ketoacyl-synt_C"/>
    <property type="match status" value="3"/>
</dbReference>
<dbReference type="Pfam" id="PF08659">
    <property type="entry name" value="KR"/>
    <property type="match status" value="2"/>
</dbReference>
<evidence type="ECO:0000256" key="4">
    <source>
        <dbReference type="ARBA" id="ARBA00022679"/>
    </source>
</evidence>
<feature type="region of interest" description="Disordered" evidence="9">
    <location>
        <begin position="4182"/>
        <end position="4209"/>
    </location>
</feature>
<dbReference type="PROSITE" id="PS52004">
    <property type="entry name" value="KS3_2"/>
    <property type="match status" value="3"/>
</dbReference>
<dbReference type="EMBL" id="CP108188">
    <property type="protein sequence ID" value="WTR75120.1"/>
    <property type="molecule type" value="Genomic_DNA"/>
</dbReference>
<keyword evidence="15" id="KW-1185">Reference proteome</keyword>
<dbReference type="InterPro" id="IPR036291">
    <property type="entry name" value="NAD(P)-bd_dom_sf"/>
</dbReference>
<feature type="region of interest" description="N-terminal hotdog fold" evidence="8">
    <location>
        <begin position="2002"/>
        <end position="2129"/>
    </location>
</feature>
<dbReference type="SMART" id="SM00823">
    <property type="entry name" value="PKS_PP"/>
    <property type="match status" value="3"/>
</dbReference>
<evidence type="ECO:0000256" key="1">
    <source>
        <dbReference type="ARBA" id="ARBA00004792"/>
    </source>
</evidence>
<dbReference type="SUPFAM" id="SSF47336">
    <property type="entry name" value="ACP-like"/>
    <property type="match status" value="3"/>
</dbReference>
<dbReference type="InterPro" id="IPR049552">
    <property type="entry name" value="PKS_DH_N"/>
</dbReference>
<evidence type="ECO:0000256" key="9">
    <source>
        <dbReference type="SAM" id="MobiDB-lite"/>
    </source>
</evidence>
<keyword evidence="5" id="KW-0045">Antibiotic biosynthesis</keyword>
<dbReference type="Gene3D" id="3.40.47.10">
    <property type="match status" value="3"/>
</dbReference>
<feature type="region of interest" description="Disordered" evidence="9">
    <location>
        <begin position="434"/>
        <end position="485"/>
    </location>
</feature>
<dbReference type="SUPFAM" id="SSF51735">
    <property type="entry name" value="NAD(P)-binding Rossmann-fold domains"/>
    <property type="match status" value="4"/>
</dbReference>
<dbReference type="InterPro" id="IPR036736">
    <property type="entry name" value="ACP-like_sf"/>
</dbReference>
<dbReference type="SMART" id="SM00825">
    <property type="entry name" value="PKS_KS"/>
    <property type="match status" value="3"/>
</dbReference>
<dbReference type="Proteomes" id="UP001622594">
    <property type="component" value="Chromosome"/>
</dbReference>
<sequence>MTTNRNSVESRSPRGDEGAVAVIGMACRLPMALGPADFWQMLRSGTDAITDAPPGRWNTAEPPAGSGVRRGGFIDGIADFDAGFFAVSPREAAAMDPQQRLVLELAWEALEDAGTLPARLRDSRTAVFVGTLRDDYTSLTGQYGEQAITQHSMTGLNRGVIANRVSYHLGLRGPSLTVDAAQSSSLVAVHLACESLRSGESTTAIAAGINLNILGESAVTEERFGGLSPDGTAYTFDARANGFVRGEGGGAVILKPLARAQADGDRIYGVIRASAVNNDGATPGLTVPSREAQRQVLREAYEKAGISPTDVQYVELHGTGTPVGDPIEAGALGDVLGSHRPPGDPLIVGSAKTNVGHLEGAAGMVGLLKALLSLTHREIPASLNFETPHPAIDLDALGLSVPRELTSWPHPDRTLVAGVSSFGMGGTNCHVVLTQAPPPAPTPATEQTPADNTAGNTAGDTAGDTADAPAVDAPSGGASGGAAAAAPAAGAPAAGAPAAGAPAVLPWILSGRDTAALRAQAGKLRAFAATSEASAPDIGWSLLTTRTTFDARAVVLADTEETFLAGLDSLTEGVPGTGVVTGHVEDGRTGFLFTGQGAQRPGMARELHVSFPVFAAAFDEICALFDAALGGSLREVIASGEGLDETGWTQPALFAVEVSLYRLVESFGVHPDVVAGHSIGEIAAAHVAGVFSLEDAVALVAARAGLMQALPHGGAMAAVEATEEDVLALLDGPVAIAAVNGPRSVVVSGDEQAVLALAHKIEEQGGRTRRLTVSHAFHSPLMDPMLDAYKAVASDITYTAPRIAVVSTVTGRLATGADLRSADYWADQVRGTVRFHDAVETMTTEGVTSYLEIGPDGILSALTEGAVPALRRGRDETLTLLSALATLFTRGAPVDWQALYEGTGARRTPLPTYAFQRSRHWLEPGTTPTPIPVPTPPALTAGTPDPAPAPRGELGHRLAAMTPAERSRTVTDLTATHIAAVLGHDKGFRAEARQSFKDLGFDSLMAVELRDLLATATGLRLSGGLLFDHPTPTALAAHLEAELTGAATTDEQYPATPLQDDEPIAIVAMACRYPGGVSSPEDLWRLVADGTDAIAGFPTDRGWDTDLYDQDPERSGKSSVREGGFLHDAALFDAGFFGISPREALAMDPQQRLLLETAWEVVERAGIAPDTLKGSRTGVFVGATALDYGTRLHEAPRSVEGHLLTGSTSSVMSGRIAYQLGLVGPALTIDTACSSSLVALHLAVRSLRLGETTLAIAGGATIMSAPGMFVEFSRQRGLAANGRSKSFSADADGTSWAEGVGLLLVEKLSDARRNGHQVLAVIRGSAVNQDGASNGLTAPNGPSQERVIRQALADARLTGADVDAVEAHGTGTRLGDPIEAAAILATYGSDRSDRAPVYLGSLKSNIGHAQAAAGVGGVIKMVQAIRHGVLPRTLHVTEPTPHVDWTAGGLELLTEARDWPATARARRAAVSSFGISGTNAHVIVEQAEDEQTPRPTTTPTGPETTATGPETTAATPATGTAAAPATAPATAAAPATGAPTLWALSAPDRAALTAQAEALHTRLESRTEELGAGDLADIGFSLATTRATWPERAVVTGTGASELLAGLDALRRDADAPQLVTGSAARAGRTAFLFTGQGAQHPGMGRELYETHPAFAAALDEVCAVLDAHLDLGRPLREVMFEDADADTDKGSAPLLNETRATQPALFALEIALHRTLRAHGLTPDAVAGHSIGELAAAHVAGVLSLTDAAALVAARGRLMQAAVPGGAMLAVQATEDEVTETLTPHTGRLAVAAVNGPDAVVVSGDAEAADTLAALWRERGRKTRRLTVSHAFHSPHMDTILDEFRTVAEGLTYHPPTLQVVSTVTGLPATGDDLVTPDYWVRQIREAVRFLDATRTLENEGVTVFVEVGPDAVLTAMAAGSFLADTSRAVALQRSGRPQATTLTAGLARAHTLGAPLDMASFFPGAARVDLPTYAFRRAHYWLRPEARTDARGLGLDPAGHPLLATTVELAGGEGLVLTSRLSLNDHPWLADHRIHGTVLVPATAFIELATAAGRTAGAEQLLELTLEAPLVLPEQRAVRVQVTVSAPDTTGVRTFAVHSRPETDEHTEPAAWTRHVSGALAAAPAPAADPAFEDLADWPPPHAEPVRAADAYERLTGLGYEYGPVFQGLGALWRGADGTTYADVTLPADQHEAAAGYGIHPALLDAVLHPVVLDAAEGAEPDTIRLPFAWSGITTHAVGATTLRVRIERTGTDTFGLHLADATGAPVATVDSLVLRPVAKDKLAPATTTKGLFTLAWTPLTPTGGPTPRAAELPGDTDTLPDAGEHPADVLLVRVTTDASHQGPAAAHTNAARALALTQRWLADERSEGTRLAFLTTGAVATTPGEAVDGLAAAPVWGLLRAVQSEHPDRITVLDTDGTPEAEEQLPAALATGEPQLALRAGRLYAPRLSRDRAPAPAETPRIDPEGTVLVTGGTGGLGGLLARHLVTGHGARHLLLSSRRGPDTPGADLLAAELTALGARVTTLAADAADPDDVAALLAAVDPAHPLTAIVHTAGVLDDATVASLTPQQLTTVLRPKVDAAWHLHDQTRHLDLTAFVLFSSVSGITGTAGQANYAAANTYLDALAAHRHAHGLAATSLAWGLWDSSHGMGAQLGEADVARWSRAGVDPIDPATGLALFDAALDGGDALVVPALFDLARLRAAAAGDPPALLRGLIRPRATTRAARGAAGADGGTAWARRVAALPEEESKAAAADLVRSIVAGVLGHAGSEGIDPERAFKDIGFDSLAAVELRNRLNTATGLRMPATAVFDHPSPAALAAHLHQQAAGSRAAASAAPARRAAASADEPIAIVGMACRFPGGVSSPEDLWRLVAEGTDAISEFPDNRGWDLDALYNPDPEKTGTSYTRHGGFLHDADRFDPAFFGMSPREAIATDPQQRLLLETAWETFESAGIDPAVLRGTGTGVFTGAMYDDYASRLAKSPEEFEGFLLAGNLSSVVSGRLSYTYGLEGPAVTVDTACSSSLVALHLAANALRQGECDLALAGGVTVMSGPNTFVEFSRQRGLSTDGRCRSFSADASGTGWAEGVGLLLVEKLSDARRNGHRVLAVMRGSAVNQDGASNGLTAPNGPAQERVIRQALAAAGLTTADIDAVEAHGTGTRLGDPIEAQALLATYGQDRPEGRPLYLGSLKSNIGHAQAAAGVGGVIKMIQAMRHGVLPKTLHAENPSPHIDWDTGAVELLTEATPWPATGRPARAAVSSFGISGTNAHVVLELATDTPATDTPAPNTPDTPSAEGTDAVVLPWILTAKDDDALRRQADRLHRHLTDHPELTAADVGLTLATTRATLEHRAAVLGTDRATLLDNLADLAADRTTPSVVRATTGRRGKTAFLFTGQGSQRLGMGRELYETSPVFRRALDEVCRHLDTELFRPVKDVLFAPEGSADSALIDQTAFTQAALFATEVALFRLAEHHGITPDYLLGHSIGEVTAAHLSGVLGLADACALVAERGRLMQAAREGGAMAALQASEEEVRSALADYEGVAIAGINGPRATVISGDQDLVEEISTLWRTRGRKTKRLPVSHAFHSPHMDEVLDEFRTVAECLTYHPPRIPVVSNVTGVLATTEQLTSPDYWATHIREAVRFHDGVRHLEDLGVTEYLEMGPDGVLTAMAQECLTHQAGFLAPMLRSGRPEASTVAAALTGAILRGARPDWESYFPGARRTDLPTYSFDQGRYWLEGTTTPGDAEGFGLAAVGHPLLSAAVRVADRDAHLLTGRVSRRTHPWLDGHAVAGTVLLPATALLDLAFRAAEHAGCDTVDELTLAAPLVLPERGAVQLQLVVGEPDTNGGRTLAVYARPDQDDTEQPWTLHAEGHLATGAPAPEGLLAWPPAGATEVALDGVYDRLADAGYGYDNAFQGLARLWKTDDELFAEVVLDENHRTDAARFGLHPALLDAALHPLLPGVTNPEGTSWLPFSWSRVSLYATGATVLRVRLTLDRSADDSLRVALTVADGAGAAVATAESLLLRPLSADALRQAGTPARDGLFGIGWTALTATGTTPDRTGWALLADSGAGERCVRALGAALDAGAARPAVLLLRTDDPHTPDGATLPERARTAVRQVLETVQDWLADDRLSETRLVVTTRGAVAAGPEDVTDLAHAGVWGLLRSAQTENPGRITLIDLDPATAPDPAAPAGTTAEATAPAGTTAATTARNTAEDRLLDLAVASGEAQIAVRGTTLTVPRLTRTTPTAEPAAAPRWDHGTVLVTGATGALGTVLARHLVTAHGARRLLLLSRRGPDAPGATELRTGLQELGAHAETVACDVTDRDSLTRVLASIPDEHPLTAVVHTAGVLDDGVTAQLTPDRLDTVLRPKIDAAWHLHELTRDLGLSAFVLYSSVAGLIGTAGQANYAAANTFLDALAAHRRAHHLPGLSLAWGLWAEASTISGGLEETDLRRLARAGLKPLASQEAMDLFDAAPATGEAVLAVTRLDAAALRAGGDGLPPVLRTLAGPPRRRTTTAASGGTTQEAPLAQRLAALGPAERERALTDLVRAQVAGVLGHGDPGRIEADRAFQELGFDSLTAVELRNQLGRATGLRLPTTLVFDHPSPQALATHLLGELAVEDTPAAEPALAPLAGLETAIAAAPDQETRELITARLKELLKAAELAEGLGRPADTEDEQDLETASDEELFALLDELE</sequence>
<evidence type="ECO:0000313" key="15">
    <source>
        <dbReference type="Proteomes" id="UP001622594"/>
    </source>
</evidence>
<feature type="domain" description="Ketosynthase family 3 (KS3)" evidence="11">
    <location>
        <begin position="1061"/>
        <end position="1486"/>
    </location>
</feature>
<feature type="domain" description="Ketosynthase family 3 (KS3)" evidence="11">
    <location>
        <begin position="2848"/>
        <end position="3274"/>
    </location>
</feature>
<dbReference type="CDD" id="cd00833">
    <property type="entry name" value="PKS"/>
    <property type="match status" value="3"/>
</dbReference>
<dbReference type="PANTHER" id="PTHR43775:SF51">
    <property type="entry name" value="INACTIVE PHENOLPHTHIOCEROL SYNTHESIS POLYKETIDE SYNTHASE TYPE I PKS1-RELATED"/>
    <property type="match status" value="1"/>
</dbReference>
<dbReference type="InterPro" id="IPR014030">
    <property type="entry name" value="Ketoacyl_synth_N"/>
</dbReference>
<dbReference type="InterPro" id="IPR020841">
    <property type="entry name" value="PKS_Beta-ketoAc_synthase_dom"/>
</dbReference>
<dbReference type="Gene3D" id="1.10.1200.10">
    <property type="entry name" value="ACP-like"/>
    <property type="match status" value="3"/>
</dbReference>
<dbReference type="InterPro" id="IPR016035">
    <property type="entry name" value="Acyl_Trfase/lysoPLipase"/>
</dbReference>
<accession>A0ABZ1L628</accession>
<evidence type="ECO:0000256" key="7">
    <source>
        <dbReference type="ARBA" id="ARBA00023315"/>
    </source>
</evidence>
<evidence type="ECO:0000256" key="8">
    <source>
        <dbReference type="PROSITE-ProRule" id="PRU01363"/>
    </source>
</evidence>
<dbReference type="PROSITE" id="PS00012">
    <property type="entry name" value="PHOSPHOPANTETHEINE"/>
    <property type="match status" value="3"/>
</dbReference>
<dbReference type="SMART" id="SM00826">
    <property type="entry name" value="PKS_DH"/>
    <property type="match status" value="2"/>
</dbReference>
<reference evidence="13 15" key="1">
    <citation type="submission" date="2022-10" db="EMBL/GenBank/DDBJ databases">
        <title>The complete genomes of actinobacterial strains from the NBC collection.</title>
        <authorList>
            <person name="Joergensen T.S."/>
            <person name="Alvarez Arevalo M."/>
            <person name="Sterndorff E.B."/>
            <person name="Faurdal D."/>
            <person name="Vuksanovic O."/>
            <person name="Mourched A.-S."/>
            <person name="Charusanti P."/>
            <person name="Shaw S."/>
            <person name="Blin K."/>
            <person name="Weber T."/>
        </authorList>
    </citation>
    <scope>NUCLEOTIDE SEQUENCE [LARGE SCALE GENOMIC DNA]</scope>
    <source>
        <strain evidence="13 15">NBC_00123</strain>
    </source>
</reference>
<evidence type="ECO:0000256" key="6">
    <source>
        <dbReference type="ARBA" id="ARBA00023268"/>
    </source>
</evidence>
<dbReference type="InterPro" id="IPR049900">
    <property type="entry name" value="PKS_mFAS_DH"/>
</dbReference>
<dbReference type="InterPro" id="IPR020807">
    <property type="entry name" value="PKS_DH"/>
</dbReference>
<dbReference type="Pfam" id="PF00550">
    <property type="entry name" value="PP-binding"/>
    <property type="match status" value="3"/>
</dbReference>
<evidence type="ECO:0000256" key="3">
    <source>
        <dbReference type="ARBA" id="ARBA00022553"/>
    </source>
</evidence>
<dbReference type="SUPFAM" id="SSF52151">
    <property type="entry name" value="FabD/lysophospholipase-like"/>
    <property type="match status" value="3"/>
</dbReference>
<dbReference type="InterPro" id="IPR020806">
    <property type="entry name" value="PKS_PP-bd"/>
</dbReference>
<keyword evidence="4" id="KW-0808">Transferase</keyword>
<organism evidence="13 15">
    <name type="scientific">Streptomyces zaomyceticus</name>
    <dbReference type="NCBI Taxonomy" id="68286"/>
    <lineage>
        <taxon>Bacteria</taxon>
        <taxon>Bacillati</taxon>
        <taxon>Actinomycetota</taxon>
        <taxon>Actinomycetes</taxon>
        <taxon>Kitasatosporales</taxon>
        <taxon>Streptomycetaceae</taxon>
        <taxon>Streptomyces</taxon>
    </lineage>
</organism>
<comment type="pathway">
    <text evidence="1">Antibiotic biosynthesis.</text>
</comment>
<feature type="compositionally biased region" description="Low complexity" evidence="9">
    <location>
        <begin position="1495"/>
        <end position="1532"/>
    </location>
</feature>
<evidence type="ECO:0000313" key="14">
    <source>
        <dbReference type="EMBL" id="WTR75120.1"/>
    </source>
</evidence>
<keyword evidence="2" id="KW-0596">Phosphopantetheine</keyword>
<dbReference type="Pfam" id="PF16197">
    <property type="entry name" value="KAsynt_C_assoc"/>
    <property type="match status" value="3"/>
</dbReference>
<evidence type="ECO:0000259" key="12">
    <source>
        <dbReference type="PROSITE" id="PS52019"/>
    </source>
</evidence>
<dbReference type="InterPro" id="IPR032821">
    <property type="entry name" value="PKS_assoc"/>
</dbReference>
<dbReference type="InterPro" id="IPR057326">
    <property type="entry name" value="KR_dom"/>
</dbReference>
<dbReference type="Gene3D" id="3.10.129.110">
    <property type="entry name" value="Polyketide synthase dehydratase"/>
    <property type="match status" value="2"/>
</dbReference>